<evidence type="ECO:0000313" key="14">
    <source>
        <dbReference type="Proteomes" id="UP000664857"/>
    </source>
</evidence>
<comment type="subcellular location">
    <subcellularLocation>
        <location evidence="2">Membrane</location>
    </subcellularLocation>
</comment>
<evidence type="ECO:0000256" key="10">
    <source>
        <dbReference type="ARBA" id="ARBA00023136"/>
    </source>
</evidence>
<dbReference type="InterPro" id="IPR003661">
    <property type="entry name" value="HisK_dim/P_dom"/>
</dbReference>
<keyword evidence="6 11" id="KW-0812">Transmembrane</keyword>
<evidence type="ECO:0000256" key="2">
    <source>
        <dbReference type="ARBA" id="ARBA00004370"/>
    </source>
</evidence>
<dbReference type="EMBL" id="JAFLVX010000031">
    <property type="protein sequence ID" value="MBO0477638.1"/>
    <property type="molecule type" value="Genomic_DNA"/>
</dbReference>
<dbReference type="CDD" id="cd00075">
    <property type="entry name" value="HATPase"/>
    <property type="match status" value="1"/>
</dbReference>
<dbReference type="CDD" id="cd00082">
    <property type="entry name" value="HisKA"/>
    <property type="match status" value="1"/>
</dbReference>
<evidence type="ECO:0000256" key="11">
    <source>
        <dbReference type="SAM" id="Phobius"/>
    </source>
</evidence>
<dbReference type="PANTHER" id="PTHR45436:SF5">
    <property type="entry name" value="SENSOR HISTIDINE KINASE TRCS"/>
    <property type="match status" value="1"/>
</dbReference>
<dbReference type="GO" id="GO:0016301">
    <property type="term" value="F:kinase activity"/>
    <property type="evidence" value="ECO:0007669"/>
    <property type="project" value="UniProtKB-KW"/>
</dbReference>
<dbReference type="Gene3D" id="3.30.565.10">
    <property type="entry name" value="Histidine kinase-like ATPase, C-terminal domain"/>
    <property type="match status" value="1"/>
</dbReference>
<proteinExistence type="predicted"/>
<gene>
    <name evidence="13" type="ORF">DOK76_11180</name>
</gene>
<reference evidence="13 14" key="1">
    <citation type="submission" date="2021-03" db="EMBL/GenBank/DDBJ databases">
        <title>Enterococcal diversity collection.</title>
        <authorList>
            <person name="Gilmore M.S."/>
            <person name="Schwartzman J."/>
            <person name="Van Tyne D."/>
            <person name="Martin M."/>
            <person name="Earl A.M."/>
            <person name="Manson A.L."/>
            <person name="Straub T."/>
            <person name="Salamzade R."/>
            <person name="Saavedra J."/>
            <person name="Lebreton F."/>
            <person name="Prichula J."/>
            <person name="Schaufler K."/>
            <person name="Gaca A."/>
            <person name="Sgardioli B."/>
            <person name="Wagenaar J."/>
            <person name="Strong T."/>
        </authorList>
    </citation>
    <scope>NUCLEOTIDE SEQUENCE [LARGE SCALE GENOMIC DNA]</scope>
    <source>
        <strain evidence="13 14">DIV0080</strain>
    </source>
</reference>
<accession>A0ABS3HV68</accession>
<evidence type="ECO:0000256" key="1">
    <source>
        <dbReference type="ARBA" id="ARBA00000085"/>
    </source>
</evidence>
<name>A0ABS3HV68_9ENTE</name>
<feature type="transmembrane region" description="Helical" evidence="11">
    <location>
        <begin position="21"/>
        <end position="45"/>
    </location>
</feature>
<evidence type="ECO:0000256" key="6">
    <source>
        <dbReference type="ARBA" id="ARBA00022692"/>
    </source>
</evidence>
<dbReference type="InterPro" id="IPR050428">
    <property type="entry name" value="TCS_sensor_his_kinase"/>
</dbReference>
<keyword evidence="9" id="KW-0902">Two-component regulatory system</keyword>
<comment type="caution">
    <text evidence="13">The sequence shown here is derived from an EMBL/GenBank/DDBJ whole genome shotgun (WGS) entry which is preliminary data.</text>
</comment>
<keyword evidence="14" id="KW-1185">Reference proteome</keyword>
<dbReference type="InterPro" id="IPR036097">
    <property type="entry name" value="HisK_dim/P_sf"/>
</dbReference>
<protein>
    <recommendedName>
        <fullName evidence="3">histidine kinase</fullName>
        <ecNumber evidence="3">2.7.13.3</ecNumber>
    </recommendedName>
</protein>
<dbReference type="InterPro" id="IPR036890">
    <property type="entry name" value="HATPase_C_sf"/>
</dbReference>
<dbReference type="SMART" id="SM00388">
    <property type="entry name" value="HisKA"/>
    <property type="match status" value="1"/>
</dbReference>
<evidence type="ECO:0000256" key="4">
    <source>
        <dbReference type="ARBA" id="ARBA00022553"/>
    </source>
</evidence>
<evidence type="ECO:0000256" key="7">
    <source>
        <dbReference type="ARBA" id="ARBA00022777"/>
    </source>
</evidence>
<dbReference type="PANTHER" id="PTHR45436">
    <property type="entry name" value="SENSOR HISTIDINE KINASE YKOH"/>
    <property type="match status" value="1"/>
</dbReference>
<dbReference type="Gene3D" id="1.10.287.130">
    <property type="match status" value="1"/>
</dbReference>
<feature type="transmembrane region" description="Helical" evidence="11">
    <location>
        <begin position="151"/>
        <end position="174"/>
    </location>
</feature>
<keyword evidence="8 11" id="KW-1133">Transmembrane helix</keyword>
<keyword evidence="4" id="KW-0597">Phosphoprotein</keyword>
<dbReference type="Proteomes" id="UP000664857">
    <property type="component" value="Unassembled WGS sequence"/>
</dbReference>
<dbReference type="Gene3D" id="6.10.340.10">
    <property type="match status" value="1"/>
</dbReference>
<dbReference type="Pfam" id="PF00512">
    <property type="entry name" value="HisKA"/>
    <property type="match status" value="1"/>
</dbReference>
<evidence type="ECO:0000259" key="12">
    <source>
        <dbReference type="PROSITE" id="PS50109"/>
    </source>
</evidence>
<dbReference type="InterPro" id="IPR004358">
    <property type="entry name" value="Sig_transdc_His_kin-like_C"/>
</dbReference>
<evidence type="ECO:0000256" key="3">
    <source>
        <dbReference type="ARBA" id="ARBA00012438"/>
    </source>
</evidence>
<comment type="catalytic activity">
    <reaction evidence="1">
        <text>ATP + protein L-histidine = ADP + protein N-phospho-L-histidine.</text>
        <dbReference type="EC" id="2.7.13.3"/>
    </reaction>
</comment>
<dbReference type="PRINTS" id="PR00344">
    <property type="entry name" value="BCTRLSENSOR"/>
</dbReference>
<sequence>MFFEKIKSVNQTAQYQLTKKFIGIFLGILLVMNVFYLIAASGFVYEYVARRGNDVLYALANEKGKDLNWPVRIDSFVSEKEEDALIIETTQGDVYYSEESKDVFEALYTGKTLPFIDNLIFSHEGLYYVTTKDYGDFKAQLAINTETAAELVSGMFVISIVLNLVAIILGSWVIHKSVGKWSRKLTEMAKEITEVDVLEDTSITVPTDPIEITKVAQAFNELLEKQQNIIKRERQFITDASHDLKTPVAGIRGHVNLIKRRGESHPEIIPTSLDFIDKESARLERLTHQLLDLDQERASQSKMQLDISSLIIEVVESSHVLATHELAINVPDNLEYYGRKSDMEQIIQNVLQNAMKYSDDKSLIEVTLEETNKSLLLKVSDQGIGINKEEKQHIFERFYRVDNSRTSTVEGSGIGLAIVKKIVDSYGGSIKIEDNHPKGTIFSISLPKKR</sequence>
<dbReference type="InterPro" id="IPR003594">
    <property type="entry name" value="HATPase_dom"/>
</dbReference>
<keyword evidence="7 13" id="KW-0418">Kinase</keyword>
<dbReference type="EC" id="2.7.13.3" evidence="3"/>
<dbReference type="Pfam" id="PF02518">
    <property type="entry name" value="HATPase_c"/>
    <property type="match status" value="1"/>
</dbReference>
<evidence type="ECO:0000256" key="9">
    <source>
        <dbReference type="ARBA" id="ARBA00023012"/>
    </source>
</evidence>
<dbReference type="SMART" id="SM00387">
    <property type="entry name" value="HATPase_c"/>
    <property type="match status" value="1"/>
</dbReference>
<evidence type="ECO:0000313" key="13">
    <source>
        <dbReference type="EMBL" id="MBO0477638.1"/>
    </source>
</evidence>
<dbReference type="InterPro" id="IPR005467">
    <property type="entry name" value="His_kinase_dom"/>
</dbReference>
<dbReference type="SUPFAM" id="SSF55874">
    <property type="entry name" value="ATPase domain of HSP90 chaperone/DNA topoisomerase II/histidine kinase"/>
    <property type="match status" value="1"/>
</dbReference>
<evidence type="ECO:0000256" key="8">
    <source>
        <dbReference type="ARBA" id="ARBA00022989"/>
    </source>
</evidence>
<dbReference type="SUPFAM" id="SSF47384">
    <property type="entry name" value="Homodimeric domain of signal transducing histidine kinase"/>
    <property type="match status" value="1"/>
</dbReference>
<evidence type="ECO:0000256" key="5">
    <source>
        <dbReference type="ARBA" id="ARBA00022679"/>
    </source>
</evidence>
<dbReference type="RefSeq" id="WP_206967795.1">
    <property type="nucleotide sequence ID" value="NZ_JAFLVX010000031.1"/>
</dbReference>
<keyword evidence="5" id="KW-0808">Transferase</keyword>
<feature type="domain" description="Histidine kinase" evidence="12">
    <location>
        <begin position="239"/>
        <end position="450"/>
    </location>
</feature>
<organism evidence="13 14">
    <name type="scientific">Candidatus Vagococcus giribetii</name>
    <dbReference type="NCBI Taxonomy" id="2230876"/>
    <lineage>
        <taxon>Bacteria</taxon>
        <taxon>Bacillati</taxon>
        <taxon>Bacillota</taxon>
        <taxon>Bacilli</taxon>
        <taxon>Lactobacillales</taxon>
        <taxon>Enterococcaceae</taxon>
        <taxon>Vagococcus</taxon>
    </lineage>
</organism>
<dbReference type="PROSITE" id="PS50109">
    <property type="entry name" value="HIS_KIN"/>
    <property type="match status" value="1"/>
</dbReference>
<keyword evidence="10 11" id="KW-0472">Membrane</keyword>